<comment type="similarity">
    <text evidence="1">Belongs to the WXG100 family.</text>
</comment>
<dbReference type="SUPFAM" id="SSF140453">
    <property type="entry name" value="EsxAB dimer-like"/>
    <property type="match status" value="1"/>
</dbReference>
<reference evidence="2" key="1">
    <citation type="journal article" date="2021" name="Nat. Microbiol.">
        <title>Cocultivation of an ultrasmall environmental parasitic bacterium with lytic ability against bacteria associated with wastewater foams.</title>
        <authorList>
            <person name="Batinovic S."/>
            <person name="Rose J.J.A."/>
            <person name="Ratcliffe J."/>
            <person name="Seviour R.J."/>
            <person name="Petrovski S."/>
        </authorList>
    </citation>
    <scope>NUCLEOTIDE SEQUENCE</scope>
    <source>
        <strain evidence="2">CON9</strain>
    </source>
</reference>
<gene>
    <name evidence="2" type="ORF">GII31_16650</name>
</gene>
<organism evidence="2 3">
    <name type="scientific">Gordonia pseudamarae</name>
    <dbReference type="NCBI Taxonomy" id="2831662"/>
    <lineage>
        <taxon>Bacteria</taxon>
        <taxon>Bacillati</taxon>
        <taxon>Actinomycetota</taxon>
        <taxon>Actinomycetes</taxon>
        <taxon>Mycobacteriales</taxon>
        <taxon>Gordoniaceae</taxon>
        <taxon>Gordonia</taxon>
    </lineage>
</organism>
<keyword evidence="3" id="KW-1185">Reference proteome</keyword>
<protein>
    <recommendedName>
        <fullName evidence="1">ESAT-6-like protein</fullName>
    </recommendedName>
</protein>
<dbReference type="Proteomes" id="UP001059836">
    <property type="component" value="Chromosome"/>
</dbReference>
<accession>A0ABX6ILK8</accession>
<evidence type="ECO:0000313" key="2">
    <source>
        <dbReference type="EMBL" id="QHN36254.1"/>
    </source>
</evidence>
<dbReference type="NCBIfam" id="TIGR03930">
    <property type="entry name" value="WXG100_ESAT6"/>
    <property type="match status" value="1"/>
</dbReference>
<dbReference type="InterPro" id="IPR036689">
    <property type="entry name" value="ESAT-6-like_sf"/>
</dbReference>
<evidence type="ECO:0000256" key="1">
    <source>
        <dbReference type="RuleBase" id="RU362001"/>
    </source>
</evidence>
<evidence type="ECO:0000313" key="3">
    <source>
        <dbReference type="Proteomes" id="UP001059836"/>
    </source>
</evidence>
<dbReference type="EMBL" id="CP045809">
    <property type="protein sequence ID" value="QHN36254.1"/>
    <property type="molecule type" value="Genomic_DNA"/>
</dbReference>
<sequence length="99" mass="10627">MSNNGVIAYNFAGLDTLSGDLKSQFAKLGALADELKTQVNKLGANWQSQEGAASYQAAQNKWDIAFADVRTQLNGLGSGVENAGVMMRNADRRVRDSFA</sequence>
<dbReference type="RefSeq" id="WP_213244520.1">
    <property type="nucleotide sequence ID" value="NZ_CP045806.1"/>
</dbReference>
<dbReference type="InterPro" id="IPR010310">
    <property type="entry name" value="T7SS_ESAT-6-like"/>
</dbReference>
<dbReference type="Gene3D" id="1.10.287.1060">
    <property type="entry name" value="ESAT-6-like"/>
    <property type="match status" value="1"/>
</dbReference>
<proteinExistence type="inferred from homology"/>
<dbReference type="Pfam" id="PF06013">
    <property type="entry name" value="WXG100"/>
    <property type="match status" value="1"/>
</dbReference>
<name>A0ABX6ILK8_9ACTN</name>